<name>A0A518GZT6_9BACT</name>
<dbReference type="EMBL" id="CP036426">
    <property type="protein sequence ID" value="QDV34101.1"/>
    <property type="molecule type" value="Genomic_DNA"/>
</dbReference>
<dbReference type="AlphaFoldDB" id="A0A518GZT6"/>
<dbReference type="OrthoDB" id="287279at2"/>
<dbReference type="Proteomes" id="UP000317835">
    <property type="component" value="Chromosome"/>
</dbReference>
<evidence type="ECO:0000313" key="2">
    <source>
        <dbReference type="Proteomes" id="UP000317835"/>
    </source>
</evidence>
<dbReference type="RefSeq" id="WP_145268748.1">
    <property type="nucleotide sequence ID" value="NZ_CP036426.1"/>
</dbReference>
<accession>A0A518GZT6</accession>
<gene>
    <name evidence="1" type="ORF">ElP_19830</name>
</gene>
<reference evidence="1 2" key="1">
    <citation type="submission" date="2019-02" db="EMBL/GenBank/DDBJ databases">
        <title>Deep-cultivation of Planctomycetes and their phenomic and genomic characterization uncovers novel biology.</title>
        <authorList>
            <person name="Wiegand S."/>
            <person name="Jogler M."/>
            <person name="Boedeker C."/>
            <person name="Pinto D."/>
            <person name="Vollmers J."/>
            <person name="Rivas-Marin E."/>
            <person name="Kohn T."/>
            <person name="Peeters S.H."/>
            <person name="Heuer A."/>
            <person name="Rast P."/>
            <person name="Oberbeckmann S."/>
            <person name="Bunk B."/>
            <person name="Jeske O."/>
            <person name="Meyerdierks A."/>
            <person name="Storesund J.E."/>
            <person name="Kallscheuer N."/>
            <person name="Luecker S."/>
            <person name="Lage O.M."/>
            <person name="Pohl T."/>
            <person name="Merkel B.J."/>
            <person name="Hornburger P."/>
            <person name="Mueller R.-W."/>
            <person name="Bruemmer F."/>
            <person name="Labrenz M."/>
            <person name="Spormann A.M."/>
            <person name="Op den Camp H."/>
            <person name="Overmann J."/>
            <person name="Amann R."/>
            <person name="Jetten M.S.M."/>
            <person name="Mascher T."/>
            <person name="Medema M.H."/>
            <person name="Devos D.P."/>
            <person name="Kaster A.-K."/>
            <person name="Ovreas L."/>
            <person name="Rohde M."/>
            <person name="Galperin M.Y."/>
            <person name="Jogler C."/>
        </authorList>
    </citation>
    <scope>NUCLEOTIDE SEQUENCE [LARGE SCALE GENOMIC DNA]</scope>
    <source>
        <strain evidence="1 2">ElP</strain>
    </source>
</reference>
<keyword evidence="2" id="KW-1185">Reference proteome</keyword>
<dbReference type="KEGG" id="tpla:ElP_19830"/>
<organism evidence="1 2">
    <name type="scientific">Tautonia plasticadhaerens</name>
    <dbReference type="NCBI Taxonomy" id="2527974"/>
    <lineage>
        <taxon>Bacteria</taxon>
        <taxon>Pseudomonadati</taxon>
        <taxon>Planctomycetota</taxon>
        <taxon>Planctomycetia</taxon>
        <taxon>Isosphaerales</taxon>
        <taxon>Isosphaeraceae</taxon>
        <taxon>Tautonia</taxon>
    </lineage>
</organism>
<proteinExistence type="predicted"/>
<sequence length="179" mass="20097">MSQTNTQPAESGAGLPTTQAEIEALLERAHRGDQSCLPQLRSLLSDPKRGRWFLDHYGDPPAWLFDAIARGASGKDLAIKESLRLRLGEVRRDLEGPNPTPMERLLAERAALCWAEVNIRQTNYEQSKDLTLRQAEFHQRRIDAAHRRFLSAIKTLATVRKLALPALRVNLAQNQVNVG</sequence>
<protein>
    <submittedName>
        <fullName evidence="1">Uncharacterized protein</fullName>
    </submittedName>
</protein>
<evidence type="ECO:0000313" key="1">
    <source>
        <dbReference type="EMBL" id="QDV34101.1"/>
    </source>
</evidence>